<evidence type="ECO:0000256" key="3">
    <source>
        <dbReference type="ARBA" id="ARBA00012191"/>
    </source>
</evidence>
<protein>
    <recommendedName>
        <fullName evidence="3">ABC-type xenobiotic transporter</fullName>
        <ecNumber evidence="3">7.6.2.2</ecNumber>
    </recommendedName>
</protein>
<evidence type="ECO:0000256" key="9">
    <source>
        <dbReference type="ARBA" id="ARBA00022967"/>
    </source>
</evidence>
<evidence type="ECO:0000313" key="14">
    <source>
        <dbReference type="Proteomes" id="UP000616769"/>
    </source>
</evidence>
<evidence type="ECO:0000256" key="5">
    <source>
        <dbReference type="ARBA" id="ARBA00022692"/>
    </source>
</evidence>
<dbReference type="EC" id="7.6.2.2" evidence="3"/>
<reference evidence="13 14" key="1">
    <citation type="journal article" date="2015" name="Parasit. Vectors">
        <title>Draft genome of the scabies mite.</title>
        <authorList>
            <person name="Rider S.D.Jr."/>
            <person name="Morgan M.S."/>
            <person name="Arlian L.G."/>
        </authorList>
    </citation>
    <scope>NUCLEOTIDE SEQUENCE [LARGE SCALE GENOMIC DNA]</scope>
    <source>
        <strain evidence="13">Arlian Lab</strain>
    </source>
</reference>
<keyword evidence="8" id="KW-0067">ATP-binding</keyword>
<dbReference type="InterPro" id="IPR027417">
    <property type="entry name" value="P-loop_NTPase"/>
</dbReference>
<dbReference type="EMBL" id="JXLN01014942">
    <property type="protein sequence ID" value="KPM10328.1"/>
    <property type="molecule type" value="Genomic_DNA"/>
</dbReference>
<dbReference type="Proteomes" id="UP000616769">
    <property type="component" value="Unassembled WGS sequence"/>
</dbReference>
<comment type="subcellular location">
    <subcellularLocation>
        <location evidence="1">Membrane</location>
    </subcellularLocation>
</comment>
<dbReference type="SMART" id="SM00382">
    <property type="entry name" value="AAA"/>
    <property type="match status" value="2"/>
</dbReference>
<dbReference type="GO" id="GO:0005524">
    <property type="term" value="F:ATP binding"/>
    <property type="evidence" value="ECO:0007669"/>
    <property type="project" value="UniProtKB-KW"/>
</dbReference>
<dbReference type="PANTHER" id="PTHR24223:SF330">
    <property type="entry name" value="ATP-BINDING CASSETTE SUB-FAMILY C MEMBER 10"/>
    <property type="match status" value="1"/>
</dbReference>
<dbReference type="FunFam" id="1.20.1560.10:FF:000037">
    <property type="entry name" value="ATP-binding cassette subfamily C member 10"/>
    <property type="match status" value="1"/>
</dbReference>
<keyword evidence="5" id="KW-0812">Transmembrane</keyword>
<dbReference type="CDD" id="cd18598">
    <property type="entry name" value="ABC_6TM_MRP7_D1_like"/>
    <property type="match status" value="1"/>
</dbReference>
<dbReference type="InterPro" id="IPR011527">
    <property type="entry name" value="ABC1_TM_dom"/>
</dbReference>
<name>A0A132AH63_SARSC</name>
<dbReference type="InterPro" id="IPR003439">
    <property type="entry name" value="ABC_transporter-like_ATP-bd"/>
</dbReference>
<dbReference type="Gene3D" id="1.20.1560.10">
    <property type="entry name" value="ABC transporter type 1, transmembrane domain"/>
    <property type="match status" value="2"/>
</dbReference>
<dbReference type="CDD" id="cd03250">
    <property type="entry name" value="ABCC_MRP_domain1"/>
    <property type="match status" value="1"/>
</dbReference>
<evidence type="ECO:0000256" key="11">
    <source>
        <dbReference type="ARBA" id="ARBA00023136"/>
    </source>
</evidence>
<dbReference type="GO" id="GO:0016887">
    <property type="term" value="F:ATP hydrolysis activity"/>
    <property type="evidence" value="ECO:0007669"/>
    <property type="project" value="InterPro"/>
</dbReference>
<dbReference type="GO" id="GO:0008559">
    <property type="term" value="F:ABC-type xenobiotic transporter activity"/>
    <property type="evidence" value="ECO:0007669"/>
    <property type="project" value="UniProtKB-EC"/>
</dbReference>
<evidence type="ECO:0000256" key="6">
    <source>
        <dbReference type="ARBA" id="ARBA00022737"/>
    </source>
</evidence>
<dbReference type="PANTHER" id="PTHR24223">
    <property type="entry name" value="ATP-BINDING CASSETTE SUB-FAMILY C"/>
    <property type="match status" value="1"/>
</dbReference>
<dbReference type="FunFam" id="3.40.50.300:FF:000973">
    <property type="entry name" value="Multidrug resistance-associated protein 4"/>
    <property type="match status" value="1"/>
</dbReference>
<gene>
    <name evidence="13" type="ORF">QR98_0088810</name>
</gene>
<keyword evidence="7" id="KW-0547">Nucleotide-binding</keyword>
<dbReference type="GO" id="GO:0016020">
    <property type="term" value="C:membrane"/>
    <property type="evidence" value="ECO:0007669"/>
    <property type="project" value="UniProtKB-SubCell"/>
</dbReference>
<organism evidence="13 14">
    <name type="scientific">Sarcoptes scabiei</name>
    <name type="common">Itch mite</name>
    <name type="synonym">Acarus scabiei</name>
    <dbReference type="NCBI Taxonomy" id="52283"/>
    <lineage>
        <taxon>Eukaryota</taxon>
        <taxon>Metazoa</taxon>
        <taxon>Ecdysozoa</taxon>
        <taxon>Arthropoda</taxon>
        <taxon>Chelicerata</taxon>
        <taxon>Arachnida</taxon>
        <taxon>Acari</taxon>
        <taxon>Acariformes</taxon>
        <taxon>Sarcoptiformes</taxon>
        <taxon>Astigmata</taxon>
        <taxon>Psoroptidia</taxon>
        <taxon>Sarcoptoidea</taxon>
        <taxon>Sarcoptidae</taxon>
        <taxon>Sarcoptinae</taxon>
        <taxon>Sarcoptes</taxon>
    </lineage>
</organism>
<dbReference type="Pfam" id="PF00005">
    <property type="entry name" value="ABC_tran"/>
    <property type="match status" value="2"/>
</dbReference>
<dbReference type="CDD" id="cd03244">
    <property type="entry name" value="ABCC_MRP_domain2"/>
    <property type="match status" value="1"/>
</dbReference>
<dbReference type="CDD" id="cd18605">
    <property type="entry name" value="ABC_6TM_MRP7_D2_like"/>
    <property type="match status" value="1"/>
</dbReference>
<dbReference type="InterPro" id="IPR003593">
    <property type="entry name" value="AAA+_ATPase"/>
</dbReference>
<dbReference type="Pfam" id="PF00664">
    <property type="entry name" value="ABC_membrane"/>
    <property type="match status" value="2"/>
</dbReference>
<evidence type="ECO:0000256" key="1">
    <source>
        <dbReference type="ARBA" id="ARBA00004370"/>
    </source>
</evidence>
<dbReference type="SUPFAM" id="SSF90123">
    <property type="entry name" value="ABC transporter transmembrane region"/>
    <property type="match status" value="2"/>
</dbReference>
<evidence type="ECO:0000256" key="2">
    <source>
        <dbReference type="ARBA" id="ARBA00009726"/>
    </source>
</evidence>
<evidence type="ECO:0000256" key="7">
    <source>
        <dbReference type="ARBA" id="ARBA00022741"/>
    </source>
</evidence>
<dbReference type="SUPFAM" id="SSF52540">
    <property type="entry name" value="P-loop containing nucleoside triphosphate hydrolases"/>
    <property type="match status" value="2"/>
</dbReference>
<sequence>MANILEIICRTDQDSDDVNTSTINRALNEFNLFQSFEIYYIGQCFQESFIILPLFILFILIISYRLGYRSFLTNPINRFLTNHYRNLNQSILFISILLHFILLYQIHTILIAQINFLVKAFCLILYFILIENCPSRKDFLETRFHCFTLLLIVISVFNLSELLTFYCDHYLTLHSHLPIVIILILTNLIWLLHCVLFVSGLIFLNESNRSISVNQSSDNLIADENYRERFSLYNDEFYSLFSKLSFSWVSSLLQRGFESRIHSPNDLFDLPQSLSAFTLEPLAKLFLNKSIESRSLIKYLFKSVYREFSLLLILKLFADILSLLFPIVLNKLFLYLENESKTDQKSRIGFLLAASLLICNILNIVAISMYNFQSSKMNLKIRTLLITMVYDKIWRVKSSTLIDQFGTGQILNLSNIDIERTTNITASLFQMISLPIQLIVSLYLLYLEVEFVFIFGVLFIIILIPINKLLCNKITLLSQKMMLYKDQRIRAMSELLKGIQNIKSHSWEKFFHTKVNRFRSKEIVYLRYRKYLDALCVYFWATTPVIISSLVFTAYVCFNGSDRLISSKVFTTLALLGMLIVPLNALPWVLNGLMEALVSLRRLNSFFILSEMILDDSVKLLKSENDVIYQMFDCSFRYHQENSNDHQAKALSLSGINLKILKQNFIGITGRVGDGKSSLIRCLLNELQISGGTFEMNKLCLECGVGYVPQESWIQNGTIRDNILFGKEFDNDFYYKVIDACELIEDLKSFPQNDLTEIGNNGSTLSGGQQARITLARALYQNFSVYLIDEPFAKLDRKVGHQIYSKCFRSFLRHKCVLLVTNHIEYLNETDSIIVLSDGQIRSIEYDESNLIDSLLKYDETTGRKDLVESFDAIIDQETNQVESDAEDRRQGIVKMEVYNAYIGSIGYALFSIIILSICLMQLSRSASDFWLSLWTAHRFPYSTLTYLYVFIAIGVANSFITLLRAFLFAYGGVRAAINIHDALLKSLLESSVLFYDLISFGIIINRFSSDTFNIDDALPFTLNIFLAQSSTLVISLVITFYGMPWIIVVLVLLSLPYFMIQHYYRSTSRELKRIAAVSLSPIYSQLDDSLQDFLVKINIYNRVQYSINAIQQWLNLRLQIFGSIVTFFVAFYAVYLQYYGDNQINSSLIGLSLVYSLSLTTLLNGSVQSFAQTELDLISVERCRSLIEKLTEFKEKSVIGSHLSNISISSFWQIQGEIRFENVSMRYRDDLSYALHNVSFKIEPSEHVAIVGRTGSGKSSIFQCLLRLVNIESGSIWIDGIDLKTIDLDVLRLVSPCSFQILGQLYRKFLSISYRSRIYIISQDAFIYSGTVRENLDPLDQFDDADLWTALFDCRINILVDSLGGLDATLAENGKNLSVGQKQLFCLARAVLNRPKIIGFDEITANIDNETCLILDELIENVFKESTILHIAHKVDSIRNHDRIFQMNEGTLVECDSIGKYLAETR</sequence>
<dbReference type="PROSITE" id="PS50929">
    <property type="entry name" value="ABC_TM1F"/>
    <property type="match status" value="2"/>
</dbReference>
<evidence type="ECO:0000256" key="12">
    <source>
        <dbReference type="ARBA" id="ARBA00034018"/>
    </source>
</evidence>
<comment type="similarity">
    <text evidence="2">Belongs to the ABC transporter superfamily. ABCC family. Conjugate transporter (TC 3.A.1.208) subfamily.</text>
</comment>
<keyword evidence="9" id="KW-1278">Translocase</keyword>
<dbReference type="PROSITE" id="PS50893">
    <property type="entry name" value="ABC_TRANSPORTER_2"/>
    <property type="match status" value="2"/>
</dbReference>
<proteinExistence type="inferred from homology"/>
<dbReference type="InterPro" id="IPR050173">
    <property type="entry name" value="ABC_transporter_C-like"/>
</dbReference>
<dbReference type="Gene3D" id="3.40.50.300">
    <property type="entry name" value="P-loop containing nucleotide triphosphate hydrolases"/>
    <property type="match status" value="2"/>
</dbReference>
<evidence type="ECO:0000256" key="10">
    <source>
        <dbReference type="ARBA" id="ARBA00022989"/>
    </source>
</evidence>
<dbReference type="OrthoDB" id="6500128at2759"/>
<dbReference type="InterPro" id="IPR036640">
    <property type="entry name" value="ABC1_TM_sf"/>
</dbReference>
<comment type="caution">
    <text evidence="13">The sequence shown here is derived from an EMBL/GenBank/DDBJ whole genome shotgun (WGS) entry which is preliminary data.</text>
</comment>
<keyword evidence="10" id="KW-1133">Transmembrane helix</keyword>
<keyword evidence="11" id="KW-0472">Membrane</keyword>
<evidence type="ECO:0000256" key="8">
    <source>
        <dbReference type="ARBA" id="ARBA00022840"/>
    </source>
</evidence>
<keyword evidence="6" id="KW-0677">Repeat</keyword>
<dbReference type="VEuPathDB" id="VectorBase:SSCA008599"/>
<evidence type="ECO:0000313" key="13">
    <source>
        <dbReference type="EMBL" id="KPM10328.1"/>
    </source>
</evidence>
<keyword evidence="4" id="KW-0813">Transport</keyword>
<accession>A0A132AH63</accession>
<evidence type="ECO:0000256" key="4">
    <source>
        <dbReference type="ARBA" id="ARBA00022448"/>
    </source>
</evidence>
<dbReference type="PROSITE" id="PS00211">
    <property type="entry name" value="ABC_TRANSPORTER_1"/>
    <property type="match status" value="2"/>
</dbReference>
<dbReference type="InterPro" id="IPR017871">
    <property type="entry name" value="ABC_transporter-like_CS"/>
</dbReference>
<comment type="catalytic activity">
    <reaction evidence="12">
        <text>ATP + H2O + xenobioticSide 1 = ADP + phosphate + xenobioticSide 2.</text>
        <dbReference type="EC" id="7.6.2.2"/>
    </reaction>
</comment>